<dbReference type="Proteomes" id="UP001283361">
    <property type="component" value="Unassembled WGS sequence"/>
</dbReference>
<accession>A0AAE0ZJQ8</accession>
<dbReference type="EMBL" id="JAWDGP010003890">
    <property type="protein sequence ID" value="KAK3769767.1"/>
    <property type="molecule type" value="Genomic_DNA"/>
</dbReference>
<dbReference type="AlphaFoldDB" id="A0AAE0ZJQ8"/>
<name>A0AAE0ZJQ8_9GAST</name>
<protein>
    <submittedName>
        <fullName evidence="1">Uncharacterized protein</fullName>
    </submittedName>
</protein>
<keyword evidence="2" id="KW-1185">Reference proteome</keyword>
<sequence length="159" mass="17880">MYPTLRSSAGLTNAMIMPSLLEPAVFVPAAVREVYEMDIKKSNGYDINLLDTKDGRSEIKSDLYSHPHDKYSPSFSKFVSRYSPSFSKFVSRSSYDSPPTKVCSRCISCQARQSTAPYVTPRLTQSYSLCGLLTASKADKLTKDYWHVKHSPAAHQQQR</sequence>
<gene>
    <name evidence="1" type="ORF">RRG08_046872</name>
</gene>
<proteinExistence type="predicted"/>
<reference evidence="1" key="1">
    <citation type="journal article" date="2023" name="G3 (Bethesda)">
        <title>A reference genome for the long-term kleptoplast-retaining sea slug Elysia crispata morphotype clarki.</title>
        <authorList>
            <person name="Eastman K.E."/>
            <person name="Pendleton A.L."/>
            <person name="Shaikh M.A."/>
            <person name="Suttiyut T."/>
            <person name="Ogas R."/>
            <person name="Tomko P."/>
            <person name="Gavelis G."/>
            <person name="Widhalm J.R."/>
            <person name="Wisecaver J.H."/>
        </authorList>
    </citation>
    <scope>NUCLEOTIDE SEQUENCE</scope>
    <source>
        <strain evidence="1">ECLA1</strain>
    </source>
</reference>
<organism evidence="1 2">
    <name type="scientific">Elysia crispata</name>
    <name type="common">lettuce slug</name>
    <dbReference type="NCBI Taxonomy" id="231223"/>
    <lineage>
        <taxon>Eukaryota</taxon>
        <taxon>Metazoa</taxon>
        <taxon>Spiralia</taxon>
        <taxon>Lophotrochozoa</taxon>
        <taxon>Mollusca</taxon>
        <taxon>Gastropoda</taxon>
        <taxon>Heterobranchia</taxon>
        <taxon>Euthyneura</taxon>
        <taxon>Panpulmonata</taxon>
        <taxon>Sacoglossa</taxon>
        <taxon>Placobranchoidea</taxon>
        <taxon>Plakobranchidae</taxon>
        <taxon>Elysia</taxon>
    </lineage>
</organism>
<comment type="caution">
    <text evidence="1">The sequence shown here is derived from an EMBL/GenBank/DDBJ whole genome shotgun (WGS) entry which is preliminary data.</text>
</comment>
<evidence type="ECO:0000313" key="1">
    <source>
        <dbReference type="EMBL" id="KAK3769767.1"/>
    </source>
</evidence>
<evidence type="ECO:0000313" key="2">
    <source>
        <dbReference type="Proteomes" id="UP001283361"/>
    </source>
</evidence>